<keyword evidence="1" id="KW-0805">Transcription regulation</keyword>
<gene>
    <name evidence="5" type="ORF">DES52_10752</name>
</gene>
<sequence>MEKLRIGQVARATGVSVRAIRHYDHLGLLTTARADNRYRVFHPEDVERVRLIQLFLGVGFTLDEVRRWAPCFQHGPGPLDVPAEEIRALYARKIADVDAHIDALKRLRAKLARHVGHLDEHDPHAPISPTF</sequence>
<proteinExistence type="predicted"/>
<organism evidence="5 6">
    <name type="scientific">Deinococcus yavapaiensis KR-236</name>
    <dbReference type="NCBI Taxonomy" id="694435"/>
    <lineage>
        <taxon>Bacteria</taxon>
        <taxon>Thermotogati</taxon>
        <taxon>Deinococcota</taxon>
        <taxon>Deinococci</taxon>
        <taxon>Deinococcales</taxon>
        <taxon>Deinococcaceae</taxon>
        <taxon>Deinococcus</taxon>
    </lineage>
</organism>
<name>A0A318S535_9DEIO</name>
<dbReference type="SUPFAM" id="SSF46955">
    <property type="entry name" value="Putative DNA-binding domain"/>
    <property type="match status" value="1"/>
</dbReference>
<feature type="domain" description="HTH merR-type" evidence="4">
    <location>
        <begin position="3"/>
        <end position="71"/>
    </location>
</feature>
<evidence type="ECO:0000259" key="4">
    <source>
        <dbReference type="PROSITE" id="PS50937"/>
    </source>
</evidence>
<dbReference type="EMBL" id="QJSX01000007">
    <property type="protein sequence ID" value="PYE53794.1"/>
    <property type="molecule type" value="Genomic_DNA"/>
</dbReference>
<keyword evidence="6" id="KW-1185">Reference proteome</keyword>
<evidence type="ECO:0000313" key="6">
    <source>
        <dbReference type="Proteomes" id="UP000248326"/>
    </source>
</evidence>
<dbReference type="SMART" id="SM00422">
    <property type="entry name" value="HTH_MERR"/>
    <property type="match status" value="1"/>
</dbReference>
<dbReference type="OrthoDB" id="9806513at2"/>
<dbReference type="InterPro" id="IPR009061">
    <property type="entry name" value="DNA-bd_dom_put_sf"/>
</dbReference>
<dbReference type="PROSITE" id="PS00552">
    <property type="entry name" value="HTH_MERR_1"/>
    <property type="match status" value="1"/>
</dbReference>
<comment type="caution">
    <text evidence="5">The sequence shown here is derived from an EMBL/GenBank/DDBJ whole genome shotgun (WGS) entry which is preliminary data.</text>
</comment>
<dbReference type="Gene3D" id="1.10.1660.10">
    <property type="match status" value="1"/>
</dbReference>
<dbReference type="RefSeq" id="WP_110886705.1">
    <property type="nucleotide sequence ID" value="NZ_QJSX01000007.1"/>
</dbReference>
<accession>A0A318S535</accession>
<keyword evidence="2" id="KW-0238">DNA-binding</keyword>
<dbReference type="PANTHER" id="PTHR30204:SF94">
    <property type="entry name" value="HEAVY METAL-DEPENDENT TRANSCRIPTIONAL REGULATOR HI_0293-RELATED"/>
    <property type="match status" value="1"/>
</dbReference>
<evidence type="ECO:0000256" key="1">
    <source>
        <dbReference type="ARBA" id="ARBA00023015"/>
    </source>
</evidence>
<dbReference type="Proteomes" id="UP000248326">
    <property type="component" value="Unassembled WGS sequence"/>
</dbReference>
<reference evidence="5 6" key="1">
    <citation type="submission" date="2018-06" db="EMBL/GenBank/DDBJ databases">
        <title>Genomic Encyclopedia of Type Strains, Phase IV (KMG-IV): sequencing the most valuable type-strain genomes for metagenomic binning, comparative biology and taxonomic classification.</title>
        <authorList>
            <person name="Goeker M."/>
        </authorList>
    </citation>
    <scope>NUCLEOTIDE SEQUENCE [LARGE SCALE GENOMIC DNA]</scope>
    <source>
        <strain evidence="5 6">DSM 18048</strain>
    </source>
</reference>
<dbReference type="GO" id="GO:0003700">
    <property type="term" value="F:DNA-binding transcription factor activity"/>
    <property type="evidence" value="ECO:0007669"/>
    <property type="project" value="InterPro"/>
</dbReference>
<dbReference type="PRINTS" id="PR00040">
    <property type="entry name" value="HTHMERR"/>
</dbReference>
<dbReference type="InterPro" id="IPR000551">
    <property type="entry name" value="MerR-type_HTH_dom"/>
</dbReference>
<dbReference type="GO" id="GO:0003677">
    <property type="term" value="F:DNA binding"/>
    <property type="evidence" value="ECO:0007669"/>
    <property type="project" value="UniProtKB-KW"/>
</dbReference>
<evidence type="ECO:0000256" key="3">
    <source>
        <dbReference type="ARBA" id="ARBA00023163"/>
    </source>
</evidence>
<dbReference type="AlphaFoldDB" id="A0A318S535"/>
<dbReference type="Pfam" id="PF13411">
    <property type="entry name" value="MerR_1"/>
    <property type="match status" value="1"/>
</dbReference>
<evidence type="ECO:0000256" key="2">
    <source>
        <dbReference type="ARBA" id="ARBA00023125"/>
    </source>
</evidence>
<dbReference type="InterPro" id="IPR047057">
    <property type="entry name" value="MerR_fam"/>
</dbReference>
<keyword evidence="3" id="KW-0804">Transcription</keyword>
<dbReference type="PROSITE" id="PS50937">
    <property type="entry name" value="HTH_MERR_2"/>
    <property type="match status" value="1"/>
</dbReference>
<protein>
    <submittedName>
        <fullName evidence="5">MerR family transcriptional regulator</fullName>
    </submittedName>
</protein>
<dbReference type="PANTHER" id="PTHR30204">
    <property type="entry name" value="REDOX-CYCLING DRUG-SENSING TRANSCRIPTIONAL ACTIVATOR SOXR"/>
    <property type="match status" value="1"/>
</dbReference>
<evidence type="ECO:0000313" key="5">
    <source>
        <dbReference type="EMBL" id="PYE53794.1"/>
    </source>
</evidence>